<dbReference type="STRING" id="307507.A0A2V0NV02"/>
<dbReference type="FunCoup" id="A0A2V0NV02">
    <property type="interactions" value="664"/>
</dbReference>
<keyword evidence="3" id="KW-1185">Reference proteome</keyword>
<organism evidence="2 3">
    <name type="scientific">Raphidocelis subcapitata</name>
    <dbReference type="NCBI Taxonomy" id="307507"/>
    <lineage>
        <taxon>Eukaryota</taxon>
        <taxon>Viridiplantae</taxon>
        <taxon>Chlorophyta</taxon>
        <taxon>core chlorophytes</taxon>
        <taxon>Chlorophyceae</taxon>
        <taxon>CS clade</taxon>
        <taxon>Sphaeropleales</taxon>
        <taxon>Selenastraceae</taxon>
        <taxon>Raphidocelis</taxon>
    </lineage>
</organism>
<sequence>MLHAGSSACGVASAAGRGRSHGCKGPAGWREPVKRGRSRGLRVLAAAAREDAEAVKSAERRRRMLAYVREAEPASVLEEFLITESPVVVGAMRHTITNMLGTLSSTPQFFTVTVSTVAENLAMLMNTVMLTGYMFKSAADRYSLRSALGGSSGDGSSSDDSSDGGGAPTGGTLQQLLPGSGRSGLGGGASRGGGSGSSSGSGGEVSAASLLEDGDYAPGVQKSRVQGEVLRWHKEQGLESMSAVEYIERLEGEVARLRAAAAPPPPLRRGPRLPPAAAWGLDAAADEPAGAAEAARPLPERYDAARRQHALAVRPPEERNELLEFIRALEPSTVGELTACASPEAAAAMDAFVERLLGLGGGADRDALRRAASETDAAELRKLLFWLMVVGWRLRAMEMQIELERALD</sequence>
<gene>
    <name evidence="2" type="ORF">Rsub_01554</name>
</gene>
<evidence type="ECO:0000313" key="3">
    <source>
        <dbReference type="Proteomes" id="UP000247498"/>
    </source>
</evidence>
<dbReference type="EMBL" id="BDRX01000006">
    <property type="protein sequence ID" value="GBF88655.1"/>
    <property type="molecule type" value="Genomic_DNA"/>
</dbReference>
<proteinExistence type="predicted"/>
<evidence type="ECO:0000313" key="2">
    <source>
        <dbReference type="EMBL" id="GBF88655.1"/>
    </source>
</evidence>
<feature type="compositionally biased region" description="Gly residues" evidence="1">
    <location>
        <begin position="181"/>
        <end position="203"/>
    </location>
</feature>
<protein>
    <submittedName>
        <fullName evidence="2">Uncharacterized protein</fullName>
    </submittedName>
</protein>
<dbReference type="Proteomes" id="UP000247498">
    <property type="component" value="Unassembled WGS sequence"/>
</dbReference>
<comment type="caution">
    <text evidence="2">The sequence shown here is derived from an EMBL/GenBank/DDBJ whole genome shotgun (WGS) entry which is preliminary data.</text>
</comment>
<evidence type="ECO:0000256" key="1">
    <source>
        <dbReference type="SAM" id="MobiDB-lite"/>
    </source>
</evidence>
<accession>A0A2V0NV02</accession>
<feature type="region of interest" description="Disordered" evidence="1">
    <location>
        <begin position="12"/>
        <end position="32"/>
    </location>
</feature>
<dbReference type="PANTHER" id="PTHR33598">
    <property type="entry name" value="OS02G0833400 PROTEIN"/>
    <property type="match status" value="1"/>
</dbReference>
<dbReference type="Pfam" id="PF05542">
    <property type="entry name" value="DUF760"/>
    <property type="match status" value="2"/>
</dbReference>
<feature type="region of interest" description="Disordered" evidence="1">
    <location>
        <begin position="147"/>
        <end position="206"/>
    </location>
</feature>
<name>A0A2V0NV02_9CHLO</name>
<dbReference type="InterPro" id="IPR008479">
    <property type="entry name" value="DUF760"/>
</dbReference>
<dbReference type="PANTHER" id="PTHR33598:SF4">
    <property type="entry name" value="OS02G0833400 PROTEIN"/>
    <property type="match status" value="1"/>
</dbReference>
<dbReference type="AlphaFoldDB" id="A0A2V0NV02"/>
<reference evidence="2 3" key="1">
    <citation type="journal article" date="2018" name="Sci. Rep.">
        <title>Raphidocelis subcapitata (=Pseudokirchneriella subcapitata) provides an insight into genome evolution and environmental adaptations in the Sphaeropleales.</title>
        <authorList>
            <person name="Suzuki S."/>
            <person name="Yamaguchi H."/>
            <person name="Nakajima N."/>
            <person name="Kawachi M."/>
        </authorList>
    </citation>
    <scope>NUCLEOTIDE SEQUENCE [LARGE SCALE GENOMIC DNA]</scope>
    <source>
        <strain evidence="2 3">NIES-35</strain>
    </source>
</reference>
<dbReference type="InParanoid" id="A0A2V0NV02"/>
<dbReference type="OrthoDB" id="4115at2759"/>